<dbReference type="InterPro" id="IPR009730">
    <property type="entry name" value="MFAP1_C"/>
</dbReference>
<comment type="caution">
    <text evidence="3">The sequence shown here is derived from an EMBL/GenBank/DDBJ whole genome shotgun (WGS) entry which is preliminary data.</text>
</comment>
<name>A0A9P8Q858_WICPI</name>
<feature type="domain" description="Micro-fibrillar-associated protein 1 C-terminal" evidence="2">
    <location>
        <begin position="72"/>
        <end position="184"/>
    </location>
</feature>
<reference evidence="3" key="1">
    <citation type="journal article" date="2021" name="Open Biol.">
        <title>Shared evolutionary footprints suggest mitochondrial oxidative damage underlies multiple complex I losses in fungi.</title>
        <authorList>
            <person name="Schikora-Tamarit M.A."/>
            <person name="Marcet-Houben M."/>
            <person name="Nosek J."/>
            <person name="Gabaldon T."/>
        </authorList>
    </citation>
    <scope>NUCLEOTIDE SEQUENCE</scope>
    <source>
        <strain evidence="3">CBS2887</strain>
    </source>
</reference>
<evidence type="ECO:0000259" key="2">
    <source>
        <dbReference type="Pfam" id="PF06991"/>
    </source>
</evidence>
<feature type="compositionally biased region" description="Acidic residues" evidence="1">
    <location>
        <begin position="46"/>
        <end position="62"/>
    </location>
</feature>
<dbReference type="EMBL" id="JAEUBG010002298">
    <property type="protein sequence ID" value="KAH3684822.1"/>
    <property type="molecule type" value="Genomic_DNA"/>
</dbReference>
<feature type="compositionally biased region" description="Polar residues" evidence="1">
    <location>
        <begin position="15"/>
        <end position="36"/>
    </location>
</feature>
<evidence type="ECO:0000256" key="1">
    <source>
        <dbReference type="SAM" id="MobiDB-lite"/>
    </source>
</evidence>
<organism evidence="3 4">
    <name type="scientific">Wickerhamomyces pijperi</name>
    <name type="common">Yeast</name>
    <name type="synonym">Pichia pijperi</name>
    <dbReference type="NCBI Taxonomy" id="599730"/>
    <lineage>
        <taxon>Eukaryota</taxon>
        <taxon>Fungi</taxon>
        <taxon>Dikarya</taxon>
        <taxon>Ascomycota</taxon>
        <taxon>Saccharomycotina</taxon>
        <taxon>Saccharomycetes</taxon>
        <taxon>Phaffomycetales</taxon>
        <taxon>Wickerhamomycetaceae</taxon>
        <taxon>Wickerhamomyces</taxon>
    </lineage>
</organism>
<feature type="compositionally biased region" description="Polar residues" evidence="1">
    <location>
        <begin position="90"/>
        <end position="103"/>
    </location>
</feature>
<dbReference type="AlphaFoldDB" id="A0A9P8Q858"/>
<proteinExistence type="predicted"/>
<sequence length="185" mass="20745">MSFLNSRQHKGSGGDSRSNNTEKNLTSEQAKDSNAYSEKKPNSNSDSEEDEDSNSDSPDDSSSDSGSGSDSDSSLKLAPVFISKAKRMSNQKPKASETNANTKSDSDRKDQALKQIELSIKQDIAILKQQSEDTLGFEGIDDTDGLDPEAERKAWEIREEFRQKRDEEKLLKEQEEFEELQARRM</sequence>
<dbReference type="PANTHER" id="PTHR15327">
    <property type="entry name" value="MICROFIBRIL-ASSOCIATED PROTEIN"/>
    <property type="match status" value="1"/>
</dbReference>
<dbReference type="Proteomes" id="UP000774326">
    <property type="component" value="Unassembled WGS sequence"/>
</dbReference>
<reference evidence="3" key="2">
    <citation type="submission" date="2021-01" db="EMBL/GenBank/DDBJ databases">
        <authorList>
            <person name="Schikora-Tamarit M.A."/>
        </authorList>
    </citation>
    <scope>NUCLEOTIDE SEQUENCE</scope>
    <source>
        <strain evidence="3">CBS2887</strain>
    </source>
</reference>
<keyword evidence="4" id="KW-1185">Reference proteome</keyword>
<dbReference type="InterPro" id="IPR033194">
    <property type="entry name" value="MFAP1"/>
</dbReference>
<feature type="region of interest" description="Disordered" evidence="1">
    <location>
        <begin position="1"/>
        <end position="110"/>
    </location>
</feature>
<dbReference type="OrthoDB" id="1111734at2759"/>
<evidence type="ECO:0000313" key="4">
    <source>
        <dbReference type="Proteomes" id="UP000774326"/>
    </source>
</evidence>
<accession>A0A9P8Q858</accession>
<evidence type="ECO:0000313" key="3">
    <source>
        <dbReference type="EMBL" id="KAH3684822.1"/>
    </source>
</evidence>
<gene>
    <name evidence="3" type="ORF">WICPIJ_004175</name>
</gene>
<protein>
    <recommendedName>
        <fullName evidence="2">Micro-fibrillar-associated protein 1 C-terminal domain-containing protein</fullName>
    </recommendedName>
</protein>
<dbReference type="Pfam" id="PF06991">
    <property type="entry name" value="MFAP1"/>
    <property type="match status" value="1"/>
</dbReference>
<feature type="compositionally biased region" description="Low complexity" evidence="1">
    <location>
        <begin position="63"/>
        <end position="74"/>
    </location>
</feature>